<dbReference type="GO" id="GO:0000159">
    <property type="term" value="C:protein phosphatase type 2A complex"/>
    <property type="evidence" value="ECO:0007669"/>
    <property type="project" value="UniProtKB-UniRule"/>
</dbReference>
<keyword evidence="2 4" id="KW-0853">WD repeat</keyword>
<reference evidence="8" key="2">
    <citation type="journal article" date="2020" name="PLoS Negl. Trop. Dis.">
        <title>High-quality nuclear genome for Sarcoptes scabiei-A critical resource for a neglected parasite.</title>
        <authorList>
            <person name="Korhonen P.K."/>
            <person name="Gasser R.B."/>
            <person name="Ma G."/>
            <person name="Wang T."/>
            <person name="Stroehlein A.J."/>
            <person name="Young N.D."/>
            <person name="Ang C.S."/>
            <person name="Fernando D.D."/>
            <person name="Lu H.C."/>
            <person name="Taylor S."/>
            <person name="Reynolds S.L."/>
            <person name="Mofiz E."/>
            <person name="Najaraj S.H."/>
            <person name="Gowda H."/>
            <person name="Madugundu A."/>
            <person name="Renuse S."/>
            <person name="Holt D."/>
            <person name="Pandey A."/>
            <person name="Papenfuss A.T."/>
            <person name="Fischer K."/>
        </authorList>
    </citation>
    <scope>NUCLEOTIDE SEQUENCE [LARGE SCALE GENOMIC DNA]</scope>
</reference>
<evidence type="ECO:0000313" key="6">
    <source>
        <dbReference type="EMBL" id="KPM05939.1"/>
    </source>
</evidence>
<keyword evidence="3 4" id="KW-0677">Repeat</keyword>
<dbReference type="PIRSF" id="PIRSF037309">
    <property type="entry name" value="PP2A_PR55"/>
    <property type="match status" value="1"/>
</dbReference>
<reference evidence="5" key="3">
    <citation type="submission" date="2020-01" db="EMBL/GenBank/DDBJ databases">
        <authorList>
            <person name="Korhonen P.K.K."/>
            <person name="Guangxu M.G."/>
            <person name="Wang T.W."/>
            <person name="Stroehlein A.J.S."/>
            <person name="Young N.D."/>
            <person name="Ang C.-S.A."/>
            <person name="Fernando D.W.F."/>
            <person name="Lu H.L."/>
            <person name="Taylor S.T."/>
            <person name="Ehtesham M.E.M."/>
            <person name="Najaraj S.H.N."/>
            <person name="Harsha G.H.G."/>
            <person name="Madugundu A.M."/>
            <person name="Renuse S.R."/>
            <person name="Holt D.H."/>
            <person name="Pandey A.P."/>
            <person name="Papenfuss A.P."/>
            <person name="Gasser R.B.G."/>
            <person name="Fischer K.F."/>
        </authorList>
    </citation>
    <scope>NUCLEOTIDE SEQUENCE</scope>
    <source>
        <strain evidence="5">SSS_KF_BRIS2020</strain>
    </source>
</reference>
<dbReference type="PANTHER" id="PTHR11871">
    <property type="entry name" value="PROTEIN PHOSPHATASE PP2A REGULATORY SUBUNIT B"/>
    <property type="match status" value="1"/>
</dbReference>
<evidence type="ECO:0000313" key="8">
    <source>
        <dbReference type="Proteomes" id="UP000070412"/>
    </source>
</evidence>
<dbReference type="InterPro" id="IPR015943">
    <property type="entry name" value="WD40/YVTN_repeat-like_dom_sf"/>
</dbReference>
<name>A0A132A4X6_SARSC</name>
<dbReference type="Proteomes" id="UP000616769">
    <property type="component" value="Unassembled WGS sequence"/>
</dbReference>
<dbReference type="SMART" id="SM00320">
    <property type="entry name" value="WD40"/>
    <property type="match status" value="4"/>
</dbReference>
<accession>A0A132A4X6</accession>
<proteinExistence type="inferred from homology"/>
<evidence type="ECO:0000313" key="9">
    <source>
        <dbReference type="Proteomes" id="UP000616769"/>
    </source>
</evidence>
<dbReference type="EMBL" id="JXLN01010562">
    <property type="protein sequence ID" value="KPM05939.1"/>
    <property type="molecule type" value="Genomic_DNA"/>
</dbReference>
<evidence type="ECO:0000256" key="3">
    <source>
        <dbReference type="ARBA" id="ARBA00022737"/>
    </source>
</evidence>
<dbReference type="VEuPathDB" id="VectorBase:SSCA006240"/>
<dbReference type="EnsemblMetazoa" id="SSS_7996s_mrna">
    <property type="protein sequence ID" value="KAF7490481.1"/>
    <property type="gene ID" value="SSS_7996"/>
</dbReference>
<sequence length="484" mass="56617">MARQSILNFNKNQNSDLQWSFLQVKGTFEDDFTDGKSIDYDEIKPRFKDFIHSLSHEADLISCVEFNSTGNLLACGDKGGRIVIFQRNDTNKTIDYDVYCTFQSHEAEFDYLKSLEIEEKINKICWLNASKTATNHYMLTTNDKTIKLWKMSERDKRVDDNSCNNVTKNLYFNDGFESREDYEQFDLKVPKILPVEPMIQTNLRKMFSNAHTFHINSISINSDQETFISADELRINLWHLEVTDESFVIVDVKPSNMEDLNEVISAASFHPQHCHIFGYSTSRGSIKLCDMREAALCDQYSKIFQDLNPEAQTSNFFNELTSVISDLKFSNNGRFMVTRDYMTVKVWDLNMERQPVETYRVHEYLRSKLCSLYENDYIFDKFEFSLSGNDSHIMTGSYNLFRIIDRETKQESLFEINKNVIKQKYLRPQKVIANGSNILKKYKKDEIPVDSIDLNRRIYHTAWSPTDNVIAIAVTKNLFFFQSH</sequence>
<protein>
    <recommendedName>
        <fullName evidence="4">Serine/threonine-protein phosphatase 2A 55 kDa regulatory subunit B</fullName>
    </recommendedName>
</protein>
<dbReference type="GO" id="GO:0019888">
    <property type="term" value="F:protein phosphatase regulator activity"/>
    <property type="evidence" value="ECO:0007669"/>
    <property type="project" value="InterPro"/>
</dbReference>
<dbReference type="PRINTS" id="PR00600">
    <property type="entry name" value="PP2APR55"/>
</dbReference>
<dbReference type="AlphaFoldDB" id="A0A132A4X6"/>
<evidence type="ECO:0000313" key="7">
    <source>
        <dbReference type="EnsemblMetazoa" id="KAF7490481.1"/>
    </source>
</evidence>
<dbReference type="Gene3D" id="2.130.10.10">
    <property type="entry name" value="YVTN repeat-like/Quinoprotein amine dehydrogenase"/>
    <property type="match status" value="2"/>
</dbReference>
<evidence type="ECO:0000256" key="1">
    <source>
        <dbReference type="ARBA" id="ARBA00008259"/>
    </source>
</evidence>
<reference evidence="6 9" key="1">
    <citation type="journal article" date="2015" name="Parasit. Vectors">
        <title>Draft genome of the scabies mite.</title>
        <authorList>
            <person name="Rider S.D.Jr."/>
            <person name="Morgan M.S."/>
            <person name="Arlian L.G."/>
        </authorList>
    </citation>
    <scope>NUCLEOTIDE SEQUENCE [LARGE SCALE GENOMIC DNA]</scope>
    <source>
        <strain evidence="6">Arlian Lab</strain>
    </source>
</reference>
<gene>
    <name evidence="6" type="ORF">QR98_0044120</name>
    <name evidence="5" type="ORF">SSS_7996</name>
</gene>
<dbReference type="SUPFAM" id="SSF50978">
    <property type="entry name" value="WD40 repeat-like"/>
    <property type="match status" value="1"/>
</dbReference>
<evidence type="ECO:0000313" key="5">
    <source>
        <dbReference type="EMBL" id="KAF7490481.1"/>
    </source>
</evidence>
<dbReference type="InterPro" id="IPR018067">
    <property type="entry name" value="PP2A_PR55_CS"/>
</dbReference>
<dbReference type="Proteomes" id="UP000070412">
    <property type="component" value="Unassembled WGS sequence"/>
</dbReference>
<evidence type="ECO:0000256" key="2">
    <source>
        <dbReference type="ARBA" id="ARBA00022574"/>
    </source>
</evidence>
<comment type="similarity">
    <text evidence="1 4">Belongs to the phosphatase 2A regulatory subunit B family.</text>
</comment>
<dbReference type="OrthoDB" id="6274823at2759"/>
<dbReference type="PROSITE" id="PS01024">
    <property type="entry name" value="PR55_1"/>
    <property type="match status" value="1"/>
</dbReference>
<dbReference type="Pfam" id="PF00400">
    <property type="entry name" value="WD40"/>
    <property type="match status" value="2"/>
</dbReference>
<evidence type="ECO:0000256" key="4">
    <source>
        <dbReference type="RuleBase" id="RU331113"/>
    </source>
</evidence>
<reference evidence="7" key="4">
    <citation type="submission" date="2022-06" db="UniProtKB">
        <authorList>
            <consortium name="EnsemblMetazoa"/>
        </authorList>
    </citation>
    <scope>IDENTIFICATION</scope>
</reference>
<dbReference type="InterPro" id="IPR000009">
    <property type="entry name" value="PP2A_PR55"/>
</dbReference>
<keyword evidence="8" id="KW-1185">Reference proteome</keyword>
<dbReference type="InterPro" id="IPR036322">
    <property type="entry name" value="WD40_repeat_dom_sf"/>
</dbReference>
<dbReference type="InterPro" id="IPR001680">
    <property type="entry name" value="WD40_rpt"/>
</dbReference>
<organism evidence="6 9">
    <name type="scientific">Sarcoptes scabiei</name>
    <name type="common">Itch mite</name>
    <name type="synonym">Acarus scabiei</name>
    <dbReference type="NCBI Taxonomy" id="52283"/>
    <lineage>
        <taxon>Eukaryota</taxon>
        <taxon>Metazoa</taxon>
        <taxon>Ecdysozoa</taxon>
        <taxon>Arthropoda</taxon>
        <taxon>Chelicerata</taxon>
        <taxon>Arachnida</taxon>
        <taxon>Acari</taxon>
        <taxon>Acariformes</taxon>
        <taxon>Sarcoptiformes</taxon>
        <taxon>Astigmata</taxon>
        <taxon>Psoroptidia</taxon>
        <taxon>Sarcoptoidea</taxon>
        <taxon>Sarcoptidae</taxon>
        <taxon>Sarcoptinae</taxon>
        <taxon>Sarcoptes</taxon>
    </lineage>
</organism>
<dbReference type="EMBL" id="WVUK01000062">
    <property type="protein sequence ID" value="KAF7490481.1"/>
    <property type="molecule type" value="Genomic_DNA"/>
</dbReference>